<dbReference type="EC" id="3.1.1.-" evidence="1"/>
<keyword evidence="1" id="KW-0378">Hydrolase</keyword>
<keyword evidence="2" id="KW-1185">Reference proteome</keyword>
<protein>
    <submittedName>
        <fullName evidence="1">Erythromycin esterase family protein</fullName>
        <ecNumber evidence="1">3.1.1.-</ecNumber>
    </submittedName>
</protein>
<dbReference type="InterPro" id="IPR052036">
    <property type="entry name" value="Hydrolase/PRTase-associated"/>
</dbReference>
<dbReference type="Pfam" id="PF05139">
    <property type="entry name" value="Erythro_esteras"/>
    <property type="match status" value="1"/>
</dbReference>
<name>A0ABW6T288_9ACTN</name>
<accession>A0ABW6T288</accession>
<dbReference type="Proteomes" id="UP001602013">
    <property type="component" value="Unassembled WGS sequence"/>
</dbReference>
<dbReference type="SUPFAM" id="SSF159501">
    <property type="entry name" value="EreA/ChaN-like"/>
    <property type="match status" value="1"/>
</dbReference>
<dbReference type="PIRSF" id="PIRSF000880">
    <property type="entry name" value="Eryth_est"/>
    <property type="match status" value="1"/>
</dbReference>
<dbReference type="PANTHER" id="PTHR31299">
    <property type="entry name" value="ESTERASE, PUTATIVE (AFU_ORTHOLOGUE AFUA_1G05850)-RELATED"/>
    <property type="match status" value="1"/>
</dbReference>
<gene>
    <name evidence="1" type="ORF">ACFYXI_33515</name>
</gene>
<reference evidence="1 2" key="1">
    <citation type="submission" date="2024-10" db="EMBL/GenBank/DDBJ databases">
        <title>The Natural Products Discovery Center: Release of the First 8490 Sequenced Strains for Exploring Actinobacteria Biosynthetic Diversity.</title>
        <authorList>
            <person name="Kalkreuter E."/>
            <person name="Kautsar S.A."/>
            <person name="Yang D."/>
            <person name="Bader C.D."/>
            <person name="Teijaro C.N."/>
            <person name="Fluegel L."/>
            <person name="Davis C.M."/>
            <person name="Simpson J.R."/>
            <person name="Lauterbach L."/>
            <person name="Steele A.D."/>
            <person name="Gui C."/>
            <person name="Meng S."/>
            <person name="Li G."/>
            <person name="Viehrig K."/>
            <person name="Ye F."/>
            <person name="Su P."/>
            <person name="Kiefer A.F."/>
            <person name="Nichols A."/>
            <person name="Cepeda A.J."/>
            <person name="Yan W."/>
            <person name="Fan B."/>
            <person name="Jiang Y."/>
            <person name="Adhikari A."/>
            <person name="Zheng C.-J."/>
            <person name="Schuster L."/>
            <person name="Cowan T.M."/>
            <person name="Smanski M.J."/>
            <person name="Chevrette M.G."/>
            <person name="De Carvalho L.P.S."/>
            <person name="Shen B."/>
        </authorList>
    </citation>
    <scope>NUCLEOTIDE SEQUENCE [LARGE SCALE GENOMIC DNA]</scope>
    <source>
        <strain evidence="1 2">NPDC002173</strain>
    </source>
</reference>
<proteinExistence type="predicted"/>
<evidence type="ECO:0000313" key="1">
    <source>
        <dbReference type="EMBL" id="MFF3670517.1"/>
    </source>
</evidence>
<dbReference type="EMBL" id="JBIASD010000032">
    <property type="protein sequence ID" value="MFF3670517.1"/>
    <property type="molecule type" value="Genomic_DNA"/>
</dbReference>
<dbReference type="Gene3D" id="3.30.1870.10">
    <property type="entry name" value="EreA-like, domain 2"/>
    <property type="match status" value="1"/>
</dbReference>
<dbReference type="CDD" id="cd14728">
    <property type="entry name" value="Ere-like"/>
    <property type="match status" value="1"/>
</dbReference>
<dbReference type="PANTHER" id="PTHR31299:SF0">
    <property type="entry name" value="ESTERASE, PUTATIVE (AFU_ORTHOLOGUE AFUA_1G05850)-RELATED"/>
    <property type="match status" value="1"/>
</dbReference>
<evidence type="ECO:0000313" key="2">
    <source>
        <dbReference type="Proteomes" id="UP001602013"/>
    </source>
</evidence>
<organism evidence="1 2">
    <name type="scientific">Microtetraspora malaysiensis</name>
    <dbReference type="NCBI Taxonomy" id="161358"/>
    <lineage>
        <taxon>Bacteria</taxon>
        <taxon>Bacillati</taxon>
        <taxon>Actinomycetota</taxon>
        <taxon>Actinomycetes</taxon>
        <taxon>Streptosporangiales</taxon>
        <taxon>Streptosporangiaceae</taxon>
        <taxon>Microtetraspora</taxon>
    </lineage>
</organism>
<dbReference type="InterPro" id="IPR016273">
    <property type="entry name" value="Emycin_Estase_proteobac"/>
</dbReference>
<dbReference type="Gene3D" id="1.20.1440.30">
    <property type="entry name" value="Biosynthetic Protein domain"/>
    <property type="match status" value="1"/>
</dbReference>
<sequence length="427" mass="45765">MTSSASSARFTHTQAGQTAVLTTLDPREPLLDDLEPLGGVVADARVVGIGEGAHFVHEFNLARARLIRYLLERRGFTHVALELGAADAVAVNPWLAGDGEESDLSRLSGPLTLGVFGELLRWLRDYNRGRPRPVQVIGIDLPNTLTLRPDLDPVAEYLRLVDPDAGDLVAGVLRTADEITGGSAAVSAPQWGRLDPAVRDALTAGLARLSLRLRALEPLYVSRSDQQRYDAARRQLDAACHADYMLQAMNNLFSGAGLPGDTSVRDRFMATCVHWHLARAGVGARIVLVAHNNHIQKTPVTFGGHLAGLPMGHYLARELGPHYRAVAMTHTAGEVPEMSVPAEGSPVGFAVEPVRLDAPEPGSVERALIDAGLGEVVTVTDLRQPDPVTASPDRIRSQSAVMDTPLHQAFDAVVCTPTATLDATVDF</sequence>
<comment type="caution">
    <text evidence="1">The sequence shown here is derived from an EMBL/GenBank/DDBJ whole genome shotgun (WGS) entry which is preliminary data.</text>
</comment>
<dbReference type="RefSeq" id="WP_387416738.1">
    <property type="nucleotide sequence ID" value="NZ_JBIASD010000032.1"/>
</dbReference>
<dbReference type="InterPro" id="IPR007815">
    <property type="entry name" value="Emycin_Estase"/>
</dbReference>
<dbReference type="Gene3D" id="3.40.1660.10">
    <property type="entry name" value="EreA-like (biosynthetic domain)"/>
    <property type="match status" value="1"/>
</dbReference>
<dbReference type="GO" id="GO:0016787">
    <property type="term" value="F:hydrolase activity"/>
    <property type="evidence" value="ECO:0007669"/>
    <property type="project" value="UniProtKB-KW"/>
</dbReference>